<feature type="domain" description="HTH araC/xylS-type" evidence="4">
    <location>
        <begin position="187"/>
        <end position="285"/>
    </location>
</feature>
<dbReference type="PANTHER" id="PTHR43280">
    <property type="entry name" value="ARAC-FAMILY TRANSCRIPTIONAL REGULATOR"/>
    <property type="match status" value="1"/>
</dbReference>
<dbReference type="SMART" id="SM00342">
    <property type="entry name" value="HTH_ARAC"/>
    <property type="match status" value="1"/>
</dbReference>
<dbReference type="InterPro" id="IPR014710">
    <property type="entry name" value="RmlC-like_jellyroll"/>
</dbReference>
<dbReference type="InterPro" id="IPR003313">
    <property type="entry name" value="AraC-bd"/>
</dbReference>
<dbReference type="Proteomes" id="UP001056693">
    <property type="component" value="Unassembled WGS sequence"/>
</dbReference>
<dbReference type="SUPFAM" id="SSF51182">
    <property type="entry name" value="RmlC-like cupins"/>
    <property type="match status" value="1"/>
</dbReference>
<accession>A0ABT0NEY0</accession>
<organism evidence="5 6">
    <name type="scientific">Ruminococcus bromii</name>
    <dbReference type="NCBI Taxonomy" id="40518"/>
    <lineage>
        <taxon>Bacteria</taxon>
        <taxon>Bacillati</taxon>
        <taxon>Bacillota</taxon>
        <taxon>Clostridia</taxon>
        <taxon>Eubacteriales</taxon>
        <taxon>Oscillospiraceae</taxon>
        <taxon>Ruminococcus</taxon>
    </lineage>
</organism>
<evidence type="ECO:0000256" key="1">
    <source>
        <dbReference type="ARBA" id="ARBA00023015"/>
    </source>
</evidence>
<proteinExistence type="predicted"/>
<dbReference type="PROSITE" id="PS01124">
    <property type="entry name" value="HTH_ARAC_FAMILY_2"/>
    <property type="match status" value="1"/>
</dbReference>
<dbReference type="Gene3D" id="2.60.120.10">
    <property type="entry name" value="Jelly Rolls"/>
    <property type="match status" value="1"/>
</dbReference>
<keyword evidence="2" id="KW-0238">DNA-binding</keyword>
<dbReference type="EMBL" id="SNUZ01000002">
    <property type="protein sequence ID" value="MCL3786692.1"/>
    <property type="molecule type" value="Genomic_DNA"/>
</dbReference>
<keyword evidence="3" id="KW-0804">Transcription</keyword>
<comment type="caution">
    <text evidence="5">The sequence shown here is derived from an EMBL/GenBank/DDBJ whole genome shotgun (WGS) entry which is preliminary data.</text>
</comment>
<protein>
    <submittedName>
        <fullName evidence="5">AraC family transcriptional regulator</fullName>
    </submittedName>
</protein>
<evidence type="ECO:0000256" key="2">
    <source>
        <dbReference type="ARBA" id="ARBA00023125"/>
    </source>
</evidence>
<dbReference type="PANTHER" id="PTHR43280:SF34">
    <property type="entry name" value="ARAC-FAMILY TRANSCRIPTIONAL REGULATOR"/>
    <property type="match status" value="1"/>
</dbReference>
<evidence type="ECO:0000313" key="6">
    <source>
        <dbReference type="Proteomes" id="UP001056693"/>
    </source>
</evidence>
<evidence type="ECO:0000259" key="4">
    <source>
        <dbReference type="PROSITE" id="PS01124"/>
    </source>
</evidence>
<dbReference type="InterPro" id="IPR009057">
    <property type="entry name" value="Homeodomain-like_sf"/>
</dbReference>
<gene>
    <name evidence="5" type="ORF">E2N93_01450</name>
</gene>
<dbReference type="InterPro" id="IPR011051">
    <property type="entry name" value="RmlC_Cupin_sf"/>
</dbReference>
<dbReference type="SUPFAM" id="SSF46689">
    <property type="entry name" value="Homeodomain-like"/>
    <property type="match status" value="2"/>
</dbReference>
<sequence>MQHLFAEVVKMNYKYEIVNYDKNIPAKIIYCDLSSETHKTELHWHREPEIVYVLDGLGECSHNGDVMDLPAGECKIFNSEDVHLVRPKMGHHANMIIIQLSFEYMRMFCKTIDSVIFDLNERSEQKGEICEILRQIASIDIDHDEYGVLKQISGVNLLYYKLLKYCTLLKRSSNSFIIPKRDFSYAKTAIAYINENFKQEIPLNEISSVVNLSPSYFSKYFKSVTQVSFSEYLANLRLENALQDMLTKNSTVTVAAVENGFANVKSFITQCKKVYGYTPAQYKKHLLNR</sequence>
<keyword evidence="6" id="KW-1185">Reference proteome</keyword>
<dbReference type="Gene3D" id="1.10.10.60">
    <property type="entry name" value="Homeodomain-like"/>
    <property type="match status" value="2"/>
</dbReference>
<name>A0ABT0NEY0_9FIRM</name>
<evidence type="ECO:0000313" key="5">
    <source>
        <dbReference type="EMBL" id="MCL3786692.1"/>
    </source>
</evidence>
<dbReference type="Pfam" id="PF02311">
    <property type="entry name" value="AraC_binding"/>
    <property type="match status" value="1"/>
</dbReference>
<evidence type="ECO:0000256" key="3">
    <source>
        <dbReference type="ARBA" id="ARBA00023163"/>
    </source>
</evidence>
<keyword evidence="1" id="KW-0805">Transcription regulation</keyword>
<dbReference type="Pfam" id="PF12833">
    <property type="entry name" value="HTH_18"/>
    <property type="match status" value="1"/>
</dbReference>
<reference evidence="5 6" key="1">
    <citation type="submission" date="2019-03" db="EMBL/GenBank/DDBJ databases">
        <authorList>
            <person name="Molinero N."/>
            <person name="Sanchez B."/>
            <person name="Walker A."/>
            <person name="Duncan S."/>
            <person name="Delgado S."/>
            <person name="Margolles A."/>
        </authorList>
    </citation>
    <scope>NUCLEOTIDE SEQUENCE [LARGE SCALE GENOMIC DNA]</scope>
    <source>
        <strain evidence="5 6">IPLA60002</strain>
    </source>
</reference>
<dbReference type="InterPro" id="IPR018060">
    <property type="entry name" value="HTH_AraC"/>
</dbReference>